<accession>A0A7W7FSC8</accession>
<protein>
    <submittedName>
        <fullName evidence="2">Heme-degrading monooxygenase HmoA</fullName>
    </submittedName>
</protein>
<dbReference type="SUPFAM" id="SSF54909">
    <property type="entry name" value="Dimeric alpha+beta barrel"/>
    <property type="match status" value="1"/>
</dbReference>
<comment type="caution">
    <text evidence="2">The sequence shown here is derived from an EMBL/GenBank/DDBJ whole genome shotgun (WGS) entry which is preliminary data.</text>
</comment>
<dbReference type="Pfam" id="PF03992">
    <property type="entry name" value="ABM"/>
    <property type="match status" value="1"/>
</dbReference>
<name>A0A7W7FSC8_9PSEU</name>
<dbReference type="InterPro" id="IPR011008">
    <property type="entry name" value="Dimeric_a/b-barrel"/>
</dbReference>
<dbReference type="AlphaFoldDB" id="A0A7W7FSC8"/>
<sequence length="101" mass="11695">MSPVLEHAQLAVRPSAEAAFLEAFAQARPLISQQPGFRSLRLSRCLERPHEFLLLVEWDTQAAHEQGFRHSPQYPQWRTLLHHFYTPHPTVSHYQDALPTT</sequence>
<dbReference type="Proteomes" id="UP000533598">
    <property type="component" value="Unassembled WGS sequence"/>
</dbReference>
<dbReference type="GO" id="GO:0004497">
    <property type="term" value="F:monooxygenase activity"/>
    <property type="evidence" value="ECO:0007669"/>
    <property type="project" value="UniProtKB-KW"/>
</dbReference>
<dbReference type="RefSeq" id="WP_185002758.1">
    <property type="nucleotide sequence ID" value="NZ_BAAAUI010000091.1"/>
</dbReference>
<evidence type="ECO:0000313" key="2">
    <source>
        <dbReference type="EMBL" id="MBB4676941.1"/>
    </source>
</evidence>
<proteinExistence type="predicted"/>
<dbReference type="InterPro" id="IPR007138">
    <property type="entry name" value="ABM_dom"/>
</dbReference>
<evidence type="ECO:0000313" key="3">
    <source>
        <dbReference type="Proteomes" id="UP000533598"/>
    </source>
</evidence>
<dbReference type="Gene3D" id="3.30.70.100">
    <property type="match status" value="1"/>
</dbReference>
<evidence type="ECO:0000259" key="1">
    <source>
        <dbReference type="PROSITE" id="PS51725"/>
    </source>
</evidence>
<keyword evidence="3" id="KW-1185">Reference proteome</keyword>
<reference evidence="2 3" key="1">
    <citation type="submission" date="2020-08" db="EMBL/GenBank/DDBJ databases">
        <title>Sequencing the genomes of 1000 actinobacteria strains.</title>
        <authorList>
            <person name="Klenk H.-P."/>
        </authorList>
    </citation>
    <scope>NUCLEOTIDE SEQUENCE [LARGE SCALE GENOMIC DNA]</scope>
    <source>
        <strain evidence="2 3">DSM 44230</strain>
    </source>
</reference>
<dbReference type="EMBL" id="JACHMH010000001">
    <property type="protein sequence ID" value="MBB4676941.1"/>
    <property type="molecule type" value="Genomic_DNA"/>
</dbReference>
<gene>
    <name evidence="2" type="ORF">HNR67_003059</name>
</gene>
<feature type="domain" description="ABM" evidence="1">
    <location>
        <begin position="4"/>
        <end position="94"/>
    </location>
</feature>
<dbReference type="PROSITE" id="PS51725">
    <property type="entry name" value="ABM"/>
    <property type="match status" value="1"/>
</dbReference>
<organism evidence="2 3">
    <name type="scientific">Crossiella cryophila</name>
    <dbReference type="NCBI Taxonomy" id="43355"/>
    <lineage>
        <taxon>Bacteria</taxon>
        <taxon>Bacillati</taxon>
        <taxon>Actinomycetota</taxon>
        <taxon>Actinomycetes</taxon>
        <taxon>Pseudonocardiales</taxon>
        <taxon>Pseudonocardiaceae</taxon>
        <taxon>Crossiella</taxon>
    </lineage>
</organism>
<keyword evidence="2" id="KW-0560">Oxidoreductase</keyword>
<keyword evidence="2" id="KW-0503">Monooxygenase</keyword>